<sequence length="336" mass="35298">MRQARRRREPEADQRLLRRLQLTEGLLWLHAARGDPYARLLCGLPGGEPERLRERGPLWRAATGDWLVTDHAGAARATAGGHVVPTTPFDLPADPPGAPTPPAPDLGTLPDRGDLAAVVRRDVVRVLAGGDAGTAALLADVEPAVDAALRAPAPVPAVRLAEAGAELSERTDRPLLAATGVRLATTLVLNAVAALLGAGGWSRLAAEPGFAARVVTETWRYAPPLRLWPARVEAAPAWGRGLLAPGDRMVVVLATANRDGTVFADPDRFDPDRPAAPVLTPGGPWAGPVGFARWYAEALLPRLAAAAPGLRPDGSPVRPGRAPVTGTAVRFPVRVI</sequence>
<comment type="similarity">
    <text evidence="1">Belongs to the cytochrome P450 family.</text>
</comment>
<proteinExistence type="inferred from homology"/>
<evidence type="ECO:0000313" key="3">
    <source>
        <dbReference type="Proteomes" id="UP000510844"/>
    </source>
</evidence>
<accession>A0AAF0P2S0</accession>
<dbReference type="AlphaFoldDB" id="A0AAF0P2S0"/>
<dbReference type="Proteomes" id="UP000510844">
    <property type="component" value="Chromosome"/>
</dbReference>
<dbReference type="EMBL" id="CP059322">
    <property type="protein sequence ID" value="WMF04489.1"/>
    <property type="molecule type" value="Genomic_DNA"/>
</dbReference>
<dbReference type="GO" id="GO:0016705">
    <property type="term" value="F:oxidoreductase activity, acting on paired donors, with incorporation or reduction of molecular oxygen"/>
    <property type="evidence" value="ECO:0007669"/>
    <property type="project" value="InterPro"/>
</dbReference>
<reference evidence="2 3" key="2">
    <citation type="journal article" date="2021" name="Mar. Drugs">
        <title>A New Micromonospora Strain with Antibiotic Activity Isolated from the Microbiome of a Mid-Atlantic Deep-Sea Sponge.</title>
        <authorList>
            <person name="Back C.R."/>
            <person name="Stennett H.L."/>
            <person name="Williams S.E."/>
            <person name="Wang L."/>
            <person name="Ojeda Gomez J."/>
            <person name="Abdulle O.M."/>
            <person name="Duffy T."/>
            <person name="Neal C."/>
            <person name="Mantell J."/>
            <person name="Jepson M.A."/>
            <person name="Hendry K.R."/>
            <person name="Powell D."/>
            <person name="Stach J.E.M."/>
            <person name="Essex-Lopresti A.E."/>
            <person name="Willis C.L."/>
            <person name="Curnow P."/>
            <person name="Race P.R."/>
        </authorList>
    </citation>
    <scope>NUCLEOTIDE SEQUENCE [LARGE SCALE GENOMIC DNA]</scope>
    <source>
        <strain evidence="2 3">28ISP2-46</strain>
    </source>
</reference>
<protein>
    <recommendedName>
        <fullName evidence="4">Cytochrome P450</fullName>
    </recommendedName>
</protein>
<evidence type="ECO:0008006" key="4">
    <source>
        <dbReference type="Google" id="ProtNLM"/>
    </source>
</evidence>
<dbReference type="GO" id="GO:0004497">
    <property type="term" value="F:monooxygenase activity"/>
    <property type="evidence" value="ECO:0007669"/>
    <property type="project" value="InterPro"/>
</dbReference>
<dbReference type="GO" id="GO:0020037">
    <property type="term" value="F:heme binding"/>
    <property type="evidence" value="ECO:0007669"/>
    <property type="project" value="InterPro"/>
</dbReference>
<evidence type="ECO:0000256" key="1">
    <source>
        <dbReference type="ARBA" id="ARBA00010617"/>
    </source>
</evidence>
<dbReference type="InterPro" id="IPR036396">
    <property type="entry name" value="Cyt_P450_sf"/>
</dbReference>
<dbReference type="GO" id="GO:0005506">
    <property type="term" value="F:iron ion binding"/>
    <property type="evidence" value="ECO:0007669"/>
    <property type="project" value="InterPro"/>
</dbReference>
<dbReference type="KEGG" id="mfeu:H1D33_30115"/>
<evidence type="ECO:0000313" key="2">
    <source>
        <dbReference type="EMBL" id="WMF04489.1"/>
    </source>
</evidence>
<organism evidence="2 3">
    <name type="scientific">Micromonospora robiginosa</name>
    <dbReference type="NCBI Taxonomy" id="2749844"/>
    <lineage>
        <taxon>Bacteria</taxon>
        <taxon>Bacillati</taxon>
        <taxon>Actinomycetota</taxon>
        <taxon>Actinomycetes</taxon>
        <taxon>Micromonosporales</taxon>
        <taxon>Micromonosporaceae</taxon>
        <taxon>Micromonospora</taxon>
    </lineage>
</organism>
<keyword evidence="3" id="KW-1185">Reference proteome</keyword>
<gene>
    <name evidence="2" type="ORF">H1D33_30115</name>
</gene>
<dbReference type="SUPFAM" id="SSF48264">
    <property type="entry name" value="Cytochrome P450"/>
    <property type="match status" value="1"/>
</dbReference>
<dbReference type="PANTHER" id="PTHR46696:SF1">
    <property type="entry name" value="CYTOCHROME P450 YJIB-RELATED"/>
    <property type="match status" value="1"/>
</dbReference>
<dbReference type="RefSeq" id="WP_220138704.1">
    <property type="nucleotide sequence ID" value="NZ_CP059322.2"/>
</dbReference>
<name>A0AAF0P2S0_9ACTN</name>
<dbReference type="Gene3D" id="1.10.630.10">
    <property type="entry name" value="Cytochrome P450"/>
    <property type="match status" value="1"/>
</dbReference>
<reference evidence="3" key="1">
    <citation type="submission" date="2020-07" db="EMBL/GenBank/DDBJ databases">
        <title>A new Micromonospora strain with potent antibiotic activity isolated from the microbiome of a mid-Atlantic deep-sea sponge.</title>
        <authorList>
            <person name="Back C.R."/>
            <person name="Stennett H.L."/>
            <person name="Williams S.E."/>
            <person name="Wang L."/>
            <person name="Ojeda Gomez J."/>
            <person name="Abdulle O.M."/>
            <person name="Duffy T."/>
            <person name="Hendry K.R."/>
            <person name="Powell D."/>
            <person name="Stach J.E."/>
            <person name="Essex-Lopresti A.E."/>
            <person name="Willis C.L."/>
            <person name="Curnow P."/>
            <person name="Race P.R."/>
        </authorList>
    </citation>
    <scope>NUCLEOTIDE SEQUENCE [LARGE SCALE GENOMIC DNA]</scope>
    <source>
        <strain evidence="3">28ISP2-46</strain>
    </source>
</reference>
<dbReference type="PANTHER" id="PTHR46696">
    <property type="entry name" value="P450, PUTATIVE (EUROFUNG)-RELATED"/>
    <property type="match status" value="1"/>
</dbReference>